<dbReference type="PANTHER" id="PTHR12925:SF0">
    <property type="entry name" value="PROTEIN HIKESHI"/>
    <property type="match status" value="1"/>
</dbReference>
<dbReference type="GO" id="GO:0006606">
    <property type="term" value="P:protein import into nucleus"/>
    <property type="evidence" value="ECO:0007669"/>
    <property type="project" value="TreeGrafter"/>
</dbReference>
<feature type="domain" description="Hikeshi-like N-terminal" evidence="2">
    <location>
        <begin position="16"/>
        <end position="93"/>
    </location>
</feature>
<dbReference type="GO" id="GO:0005634">
    <property type="term" value="C:nucleus"/>
    <property type="evidence" value="ECO:0007669"/>
    <property type="project" value="TreeGrafter"/>
</dbReference>
<evidence type="ECO:0000256" key="1">
    <source>
        <dbReference type="ARBA" id="ARBA00006623"/>
    </source>
</evidence>
<organism evidence="4 5">
    <name type="scientific">Carex littledalei</name>
    <dbReference type="NCBI Taxonomy" id="544730"/>
    <lineage>
        <taxon>Eukaryota</taxon>
        <taxon>Viridiplantae</taxon>
        <taxon>Streptophyta</taxon>
        <taxon>Embryophyta</taxon>
        <taxon>Tracheophyta</taxon>
        <taxon>Spermatophyta</taxon>
        <taxon>Magnoliopsida</taxon>
        <taxon>Liliopsida</taxon>
        <taxon>Poales</taxon>
        <taxon>Cyperaceae</taxon>
        <taxon>Cyperoideae</taxon>
        <taxon>Cariceae</taxon>
        <taxon>Carex</taxon>
        <taxon>Carex subgen. Euthyceras</taxon>
    </lineage>
</organism>
<protein>
    <submittedName>
        <fullName evidence="4">Protein OPI10</fullName>
    </submittedName>
</protein>
<evidence type="ECO:0000313" key="5">
    <source>
        <dbReference type="Proteomes" id="UP000623129"/>
    </source>
</evidence>
<dbReference type="PANTHER" id="PTHR12925">
    <property type="entry name" value="HIKESHI FAMILY MEMBER"/>
    <property type="match status" value="1"/>
</dbReference>
<comment type="caution">
    <text evidence="4">The sequence shown here is derived from an EMBL/GenBank/DDBJ whole genome shotgun (WGS) entry which is preliminary data.</text>
</comment>
<dbReference type="GO" id="GO:0005829">
    <property type="term" value="C:cytosol"/>
    <property type="evidence" value="ECO:0007669"/>
    <property type="project" value="TreeGrafter"/>
</dbReference>
<dbReference type="InterPro" id="IPR031318">
    <property type="entry name" value="OPI10"/>
</dbReference>
<evidence type="ECO:0000259" key="3">
    <source>
        <dbReference type="Pfam" id="PF21057"/>
    </source>
</evidence>
<feature type="domain" description="Hikeshi-like C-terminal" evidence="3">
    <location>
        <begin position="129"/>
        <end position="180"/>
    </location>
</feature>
<dbReference type="Pfam" id="PF21057">
    <property type="entry name" value="Hikeshi-like_C"/>
    <property type="match status" value="1"/>
</dbReference>
<name>A0A833VM81_9POAL</name>
<dbReference type="InterPro" id="IPR048364">
    <property type="entry name" value="Hikeshi-like_C"/>
</dbReference>
<dbReference type="InterPro" id="IPR008493">
    <property type="entry name" value="Hikeshi-like_N"/>
</dbReference>
<dbReference type="OrthoDB" id="10248398at2759"/>
<reference evidence="4" key="1">
    <citation type="submission" date="2020-01" db="EMBL/GenBank/DDBJ databases">
        <title>Genome sequence of Kobresia littledalei, the first chromosome-level genome in the family Cyperaceae.</title>
        <authorList>
            <person name="Qu G."/>
        </authorList>
    </citation>
    <scope>NUCLEOTIDE SEQUENCE</scope>
    <source>
        <strain evidence="4">C.B.Clarke</strain>
        <tissue evidence="4">Leaf</tissue>
    </source>
</reference>
<proteinExistence type="inferred from homology"/>
<accession>A0A833VM81</accession>
<dbReference type="GO" id="GO:0061608">
    <property type="term" value="F:nuclear import signal receptor activity"/>
    <property type="evidence" value="ECO:0007669"/>
    <property type="project" value="TreeGrafter"/>
</dbReference>
<dbReference type="AlphaFoldDB" id="A0A833VM81"/>
<dbReference type="EMBL" id="SWLB01000011">
    <property type="protein sequence ID" value="KAF3332400.1"/>
    <property type="molecule type" value="Genomic_DNA"/>
</dbReference>
<evidence type="ECO:0000313" key="4">
    <source>
        <dbReference type="EMBL" id="KAF3332400.1"/>
    </source>
</evidence>
<evidence type="ECO:0000259" key="2">
    <source>
        <dbReference type="Pfam" id="PF05603"/>
    </source>
</evidence>
<gene>
    <name evidence="4" type="ORF">FCM35_KLT01977</name>
</gene>
<keyword evidence="5" id="KW-1185">Reference proteome</keyword>
<comment type="similarity">
    <text evidence="1">Belongs to the OPI10 family.</text>
</comment>
<dbReference type="Pfam" id="PF05603">
    <property type="entry name" value="Hikeshi-like_N"/>
    <property type="match status" value="1"/>
</dbReference>
<sequence length="184" mass="20601">MFGLLFPERTYPMDPTSLTQIDPTHWMLDLSQFPSPPFHQVCIFLLSPSSLPPNQALSLYFQPSPTHTPPFLFCGALTPDRPSAILTLPWPADSETEKSNIGAKIGVCVEDLTVLPPIKDEGEGRRGERMALKVGESLFNYMQSFCGADGGGNIVVPADILDRWFRKFQERARRDPNYIKGFDL</sequence>
<dbReference type="Proteomes" id="UP000623129">
    <property type="component" value="Unassembled WGS sequence"/>
</dbReference>